<sequence>MVDNYSLQGKRFDKIEDALRYVNEQLSLKGYYTNGSDLNSKKIELNGEIDDKKLVINTLSRLLNEINNKNKLLSETAQENRLIKQKLNTVAKQKEANDKELIKLHLPTQKKVTKPTVPTQQVTSANFNNNSNNSNVNNMLTKTYKVKLNKLQSTIDELRNKLSTNSLRRSGNDDLDLTWGTNSNISIDEHDILEPEMITPDKFLESSGVLRKYNELVNLRLNLIDFISMVNKITYSKNVLNLETFEISGFIDQSSDSKDTIESKNFNPDITKNDPEIYELVTDYYEILRLSNKSI</sequence>
<name>A7THN2_VANPO</name>
<organism evidence="3">
    <name type="scientific">Vanderwaltozyma polyspora (strain ATCC 22028 / DSM 70294 / BCRC 21397 / CBS 2163 / NBRC 10782 / NRRL Y-8283 / UCD 57-17)</name>
    <name type="common">Kluyveromyces polysporus</name>
    <dbReference type="NCBI Taxonomy" id="436907"/>
    <lineage>
        <taxon>Eukaryota</taxon>
        <taxon>Fungi</taxon>
        <taxon>Dikarya</taxon>
        <taxon>Ascomycota</taxon>
        <taxon>Saccharomycotina</taxon>
        <taxon>Saccharomycetes</taxon>
        <taxon>Saccharomycetales</taxon>
        <taxon>Saccharomycetaceae</taxon>
        <taxon>Vanderwaltozyma</taxon>
    </lineage>
</organism>
<dbReference type="RefSeq" id="XP_001646056.1">
    <property type="nucleotide sequence ID" value="XM_001646006.1"/>
</dbReference>
<dbReference type="OMA" id="WNIQESI"/>
<gene>
    <name evidence="2" type="ORF">Kpol_543p28</name>
</gene>
<dbReference type="eggNOG" id="ENOG502S8T6">
    <property type="taxonomic scope" value="Eukaryota"/>
</dbReference>
<keyword evidence="1" id="KW-0175">Coiled coil</keyword>
<proteinExistence type="predicted"/>
<dbReference type="EMBL" id="DS480392">
    <property type="protein sequence ID" value="EDO18198.1"/>
    <property type="molecule type" value="Genomic_DNA"/>
</dbReference>
<dbReference type="Proteomes" id="UP000000267">
    <property type="component" value="Unassembled WGS sequence"/>
</dbReference>
<dbReference type="GeneID" id="5546473"/>
<feature type="coiled-coil region" evidence="1">
    <location>
        <begin position="141"/>
        <end position="168"/>
    </location>
</feature>
<dbReference type="OrthoDB" id="4035321at2759"/>
<dbReference type="KEGG" id="vpo:Kpol_543p28"/>
<dbReference type="InParanoid" id="A7THN2"/>
<dbReference type="HOGENOM" id="CLU_950544_0_0_1"/>
<dbReference type="AlphaFoldDB" id="A7THN2"/>
<reference evidence="2 3" key="1">
    <citation type="journal article" date="2007" name="Proc. Natl. Acad. Sci. U.S.A.">
        <title>Independent sorting-out of thousands of duplicated gene pairs in two yeast species descended from a whole-genome duplication.</title>
        <authorList>
            <person name="Scannell D.R."/>
            <person name="Frank A.C."/>
            <person name="Conant G.C."/>
            <person name="Byrne K.P."/>
            <person name="Woolfit M."/>
            <person name="Wolfe K.H."/>
        </authorList>
    </citation>
    <scope>NUCLEOTIDE SEQUENCE [LARGE SCALE GENOMIC DNA]</scope>
    <source>
        <strain evidence="3">ATCC 22028 / DSM 70294 / BCRC 21397 / CBS 2163 / NBRC 10782 / NRRL Y-8283 / UCD 57-17</strain>
    </source>
</reference>
<protein>
    <submittedName>
        <fullName evidence="2">Uncharacterized protein</fullName>
    </submittedName>
</protein>
<accession>A7THN2</accession>
<evidence type="ECO:0000256" key="1">
    <source>
        <dbReference type="SAM" id="Coils"/>
    </source>
</evidence>
<evidence type="ECO:0000313" key="3">
    <source>
        <dbReference type="Proteomes" id="UP000000267"/>
    </source>
</evidence>
<dbReference type="PhylomeDB" id="A7THN2"/>
<evidence type="ECO:0000313" key="2">
    <source>
        <dbReference type="EMBL" id="EDO18198.1"/>
    </source>
</evidence>
<keyword evidence="3" id="KW-1185">Reference proteome</keyword>